<keyword evidence="7" id="KW-1185">Reference proteome</keyword>
<dbReference type="RefSeq" id="WP_236113900.1">
    <property type="nucleotide sequence ID" value="NZ_JAKGTI010000001.1"/>
</dbReference>
<evidence type="ECO:0000256" key="4">
    <source>
        <dbReference type="ARBA" id="ARBA00023315"/>
    </source>
</evidence>
<dbReference type="InterPro" id="IPR023213">
    <property type="entry name" value="CAT-like_dom_sf"/>
</dbReference>
<feature type="domain" description="Peripheral subunit-binding (PSBD)" evidence="5">
    <location>
        <begin position="4"/>
        <end position="41"/>
    </location>
</feature>
<evidence type="ECO:0000313" key="7">
    <source>
        <dbReference type="Proteomes" id="UP001201217"/>
    </source>
</evidence>
<dbReference type="InterPro" id="IPR050743">
    <property type="entry name" value="2-oxoacid_DH_E2_comp"/>
</dbReference>
<dbReference type="Proteomes" id="UP001201217">
    <property type="component" value="Unassembled WGS sequence"/>
</dbReference>
<protein>
    <submittedName>
        <fullName evidence="6">2-oxo acid dehydrogenase subunit E2</fullName>
    </submittedName>
</protein>
<dbReference type="InterPro" id="IPR004167">
    <property type="entry name" value="PSBD"/>
</dbReference>
<sequence length="298" mass="32148">MSFVASPSVRSYAGKHGVDLDQLARQTGRELIGREDVDNYLRGSGGTPAAAAANASHAQYWDVDHSEYGEVTAETMSRFAQVSAQNLAAANAMIPQVTHHEEADIGEIEAFRADLKSELVAKGVKLTTLAFHLKALAQSLKAFPRFNASLSSDGKTLYLKQYVHIGVAVDTPHGLMVPVIRDVDKKGLLQVGAEINDVAKRAQQRKVRLEEMGGASITISNLGGIGGVGFTPIVNPPQVAILGISRTTTKPKWDGKNWQPSQMVPLDLSYDHRVINGADAARFMVHFGALLETPKKLI</sequence>
<organism evidence="6 7">
    <name type="scientific">Maritalea mediterranea</name>
    <dbReference type="NCBI Taxonomy" id="2909667"/>
    <lineage>
        <taxon>Bacteria</taxon>
        <taxon>Pseudomonadati</taxon>
        <taxon>Pseudomonadota</taxon>
        <taxon>Alphaproteobacteria</taxon>
        <taxon>Hyphomicrobiales</taxon>
        <taxon>Devosiaceae</taxon>
        <taxon>Maritalea</taxon>
    </lineage>
</organism>
<dbReference type="Gene3D" id="4.10.320.10">
    <property type="entry name" value="E3-binding domain"/>
    <property type="match status" value="1"/>
</dbReference>
<name>A0ABS9E688_9HYPH</name>
<evidence type="ECO:0000256" key="3">
    <source>
        <dbReference type="ARBA" id="ARBA00022679"/>
    </source>
</evidence>
<evidence type="ECO:0000313" key="6">
    <source>
        <dbReference type="EMBL" id="MCF4098376.1"/>
    </source>
</evidence>
<comment type="similarity">
    <text evidence="2">Belongs to the 2-oxoacid dehydrogenase family.</text>
</comment>
<comment type="cofactor">
    <cofactor evidence="1">
        <name>(R)-lipoate</name>
        <dbReference type="ChEBI" id="CHEBI:83088"/>
    </cofactor>
</comment>
<dbReference type="InterPro" id="IPR036625">
    <property type="entry name" value="E3-bd_dom_sf"/>
</dbReference>
<dbReference type="SUPFAM" id="SSF52777">
    <property type="entry name" value="CoA-dependent acyltransferases"/>
    <property type="match status" value="1"/>
</dbReference>
<reference evidence="6 7" key="1">
    <citation type="submission" date="2022-01" db="EMBL/GenBank/DDBJ databases">
        <title>Maritalea mediterranea sp. nov., isolated from marine plastic residues from the Malva-rosa beach (Valencia, Spain).</title>
        <authorList>
            <person name="Vidal-Verdu A."/>
            <person name="Molina-Menor E."/>
            <person name="Pascual J."/>
            <person name="Pereto J."/>
            <person name="Porcar M."/>
        </authorList>
    </citation>
    <scope>NUCLEOTIDE SEQUENCE [LARGE SCALE GENOMIC DNA]</scope>
    <source>
        <strain evidence="6 7">P4.10X</strain>
    </source>
</reference>
<evidence type="ECO:0000259" key="5">
    <source>
        <dbReference type="PROSITE" id="PS51826"/>
    </source>
</evidence>
<keyword evidence="4" id="KW-0012">Acyltransferase</keyword>
<dbReference type="PROSITE" id="PS51826">
    <property type="entry name" value="PSBD"/>
    <property type="match status" value="1"/>
</dbReference>
<evidence type="ECO:0000256" key="1">
    <source>
        <dbReference type="ARBA" id="ARBA00001938"/>
    </source>
</evidence>
<dbReference type="Pfam" id="PF00198">
    <property type="entry name" value="2-oxoacid_dh"/>
    <property type="match status" value="1"/>
</dbReference>
<evidence type="ECO:0000256" key="2">
    <source>
        <dbReference type="ARBA" id="ARBA00007317"/>
    </source>
</evidence>
<gene>
    <name evidence="6" type="ORF">L1I42_07735</name>
</gene>
<keyword evidence="3" id="KW-0808">Transferase</keyword>
<accession>A0ABS9E688</accession>
<proteinExistence type="inferred from homology"/>
<dbReference type="InterPro" id="IPR001078">
    <property type="entry name" value="2-oxoacid_DH_actylTfrase"/>
</dbReference>
<dbReference type="Gene3D" id="3.30.559.10">
    <property type="entry name" value="Chloramphenicol acetyltransferase-like domain"/>
    <property type="match status" value="1"/>
</dbReference>
<dbReference type="EMBL" id="JAKGTI010000001">
    <property type="protein sequence ID" value="MCF4098376.1"/>
    <property type="molecule type" value="Genomic_DNA"/>
</dbReference>
<dbReference type="PANTHER" id="PTHR43178:SF2">
    <property type="entry name" value="DIHYDROLIPOYLLYSINE-RESIDUE ACETYLTRANSFERASE COMPONENT OF PYRUVATE DEHYDROGENASE COMPLEX"/>
    <property type="match status" value="1"/>
</dbReference>
<dbReference type="PANTHER" id="PTHR43178">
    <property type="entry name" value="DIHYDROLIPOAMIDE ACETYLTRANSFERASE COMPONENT OF PYRUVATE DEHYDROGENASE COMPLEX"/>
    <property type="match status" value="1"/>
</dbReference>
<comment type="caution">
    <text evidence="6">The sequence shown here is derived from an EMBL/GenBank/DDBJ whole genome shotgun (WGS) entry which is preliminary data.</text>
</comment>